<keyword evidence="8 14" id="KW-0249">Electron transport</keyword>
<feature type="binding site" evidence="15">
    <location>
        <position position="590"/>
    </location>
    <ligand>
        <name>[4Fe-4S] cluster</name>
        <dbReference type="ChEBI" id="CHEBI:49883"/>
        <label>2</label>
    </ligand>
</feature>
<dbReference type="Proteomes" id="UP000600363">
    <property type="component" value="Unassembled WGS sequence"/>
</dbReference>
<keyword evidence="6 14" id="KW-0004">4Fe-4S</keyword>
<evidence type="ECO:0000256" key="13">
    <source>
        <dbReference type="ARBA" id="ARBA00048332"/>
    </source>
</evidence>
<dbReference type="Gene3D" id="3.30.70.20">
    <property type="match status" value="1"/>
</dbReference>
<comment type="cofactor">
    <cofactor evidence="14 15">
        <name>[4Fe-4S] cluster</name>
        <dbReference type="ChEBI" id="CHEBI:49883"/>
    </cofactor>
    <text evidence="14 15">Binds 2 [4Fe-4S] clusters. In this family the first cluster has a non-standard and varying [4Fe-4S] binding motif CX(2)CX(2)CX(4-5)CP.</text>
</comment>
<feature type="domain" description="4Fe-4S ferredoxin-type" evidence="16">
    <location>
        <begin position="597"/>
        <end position="626"/>
    </location>
</feature>
<dbReference type="EMBL" id="DUIH01000022">
    <property type="protein sequence ID" value="HIH70328.1"/>
    <property type="molecule type" value="Genomic_DNA"/>
</dbReference>
<dbReference type="GO" id="GO:0044272">
    <property type="term" value="P:sulfur compound biosynthetic process"/>
    <property type="evidence" value="ECO:0007669"/>
    <property type="project" value="UniProtKB-ARBA"/>
</dbReference>
<feature type="binding site" evidence="15">
    <location>
        <position position="612"/>
    </location>
    <ligand>
        <name>[4Fe-4S] cluster</name>
        <dbReference type="ChEBI" id="CHEBI:49883"/>
        <label>2</label>
    </ligand>
</feature>
<dbReference type="PANTHER" id="PTHR43710:SF7">
    <property type="entry name" value="INDOLEPYRUVATE OXIDOREDUCTASE SUBUNIT IORA"/>
    <property type="match status" value="1"/>
</dbReference>
<dbReference type="PANTHER" id="PTHR43710">
    <property type="entry name" value="2-HYDROXYACYL-COA LYASE"/>
    <property type="match status" value="1"/>
</dbReference>
<feature type="binding site" evidence="15">
    <location>
        <position position="616"/>
    </location>
    <ligand>
        <name>[4Fe-4S] cluster</name>
        <dbReference type="ChEBI" id="CHEBI:49883"/>
        <label>1</label>
    </ligand>
</feature>
<dbReference type="InterPro" id="IPR029061">
    <property type="entry name" value="THDP-binding"/>
</dbReference>
<dbReference type="PROSITE" id="PS51379">
    <property type="entry name" value="4FE4S_FER_2"/>
    <property type="match status" value="2"/>
</dbReference>
<sequence length="629" mass="67460">MAVGTLPPLAVGTLPPRHSFLICGVLSRSQVRRLLIYALGNEAIARGLLDAGVGVITGYPGTPSTEVLESVVRLKGDADVHVEWSVNEKVALEVAVGASWSGVRSAITMKHVGLNVASDPFMTLAYTGVGAGMVIVVADDPGCHSSQNEQDTRRYAAFAKVPCLEPSTPKEAYEMARQAPLLSEECHLPVILRPTTRVSHAKSDIELLGRLKEPTTRGHFERSPLTRVMVPAHARPAHAVLEERYAHLEDMEVPWTWLERGEGRVGIATGGVAYTYVREACERLGVKPHILKVGMYPIHSKKVLELLSSAERVLVVEELEPVIEEHIRATAQRVGWEGEIVGKPLIPITGELNVDIVEDAVASFLGLEHAHAETLSLPELPPRPPIMCAGCGHRATFYEIRKAFGKDAIFPSDIGCYTLGVSMGAVDTTLCMGASITVASGIAHTDRRSVCCTIGDSTFVHTGIPGLINAVYNGARLTVVVMDNRTTAMTGHQPHPAVGITATNEPTFCLDLAEIARACGATFVAEIDPYDVQGSIDTLKAAREHDGVSVVIARRECVILARRRGALPSRRFEVDTEACRGCRQCIEFGCPAIEFAEDSAHIGELCTGCGVCAQVCPFGAIVAKGAGKE</sequence>
<evidence type="ECO:0000256" key="9">
    <source>
        <dbReference type="ARBA" id="ARBA00023002"/>
    </source>
</evidence>
<dbReference type="InterPro" id="IPR011766">
    <property type="entry name" value="TPP_enzyme_TPP-bd"/>
</dbReference>
<protein>
    <recommendedName>
        <fullName evidence="4 14">Indolepyruvate oxidoreductase subunit IorA</fullName>
        <shortName evidence="14">IOR</shortName>
        <ecNumber evidence="3 14">1.2.7.8</ecNumber>
    </recommendedName>
    <alternativeName>
        <fullName evidence="12 14">Indolepyruvate ferredoxin oxidoreductase subunit alpha</fullName>
    </alternativeName>
</protein>
<dbReference type="GO" id="GO:0030976">
    <property type="term" value="F:thiamine pyrophosphate binding"/>
    <property type="evidence" value="ECO:0007669"/>
    <property type="project" value="InterPro"/>
</dbReference>
<proteinExistence type="predicted"/>
<feature type="binding site" evidence="15">
    <location>
        <position position="579"/>
    </location>
    <ligand>
        <name>[4Fe-4S] cluster</name>
        <dbReference type="ChEBI" id="CHEBI:49883"/>
        <label>1</label>
    </ligand>
</feature>
<dbReference type="CDD" id="cd02008">
    <property type="entry name" value="TPP_IOR_alpha"/>
    <property type="match status" value="1"/>
</dbReference>
<evidence type="ECO:0000256" key="7">
    <source>
        <dbReference type="ARBA" id="ARBA00022723"/>
    </source>
</evidence>
<dbReference type="PIRSF" id="PIRSF006439">
    <property type="entry name" value="Indolepyruvate_ferr_oxidored"/>
    <property type="match status" value="1"/>
</dbReference>
<evidence type="ECO:0000256" key="15">
    <source>
        <dbReference type="PIRSR" id="PIRSR006439-50"/>
    </source>
</evidence>
<evidence type="ECO:0000256" key="1">
    <source>
        <dbReference type="ARBA" id="ARBA00002995"/>
    </source>
</evidence>
<dbReference type="InterPro" id="IPR017721">
    <property type="entry name" value="IorA"/>
</dbReference>
<dbReference type="CDD" id="cd07034">
    <property type="entry name" value="TPP_PYR_PFOR_IOR-alpha_like"/>
    <property type="match status" value="1"/>
</dbReference>
<evidence type="ECO:0000259" key="16">
    <source>
        <dbReference type="PROSITE" id="PS51379"/>
    </source>
</evidence>
<comment type="catalytic activity">
    <reaction evidence="13 14">
        <text>indole-3-pyruvate + 2 oxidized [2Fe-2S]-[ferredoxin] + CoA = (indol-3-yl)acetyl-CoA + 2 reduced [2Fe-2S]-[ferredoxin] + CO2 + H(+)</text>
        <dbReference type="Rhea" id="RHEA:12645"/>
        <dbReference type="Rhea" id="RHEA-COMP:10000"/>
        <dbReference type="Rhea" id="RHEA-COMP:10001"/>
        <dbReference type="ChEBI" id="CHEBI:15378"/>
        <dbReference type="ChEBI" id="CHEBI:16526"/>
        <dbReference type="ChEBI" id="CHEBI:17640"/>
        <dbReference type="ChEBI" id="CHEBI:33737"/>
        <dbReference type="ChEBI" id="CHEBI:33738"/>
        <dbReference type="ChEBI" id="CHEBI:57271"/>
        <dbReference type="ChEBI" id="CHEBI:57287"/>
        <dbReference type="EC" id="1.2.7.8"/>
    </reaction>
</comment>
<dbReference type="Pfam" id="PF01855">
    <property type="entry name" value="POR_N"/>
    <property type="match status" value="1"/>
</dbReference>
<evidence type="ECO:0000256" key="10">
    <source>
        <dbReference type="ARBA" id="ARBA00023004"/>
    </source>
</evidence>
<accession>A0A832RY18</accession>
<evidence type="ECO:0000256" key="5">
    <source>
        <dbReference type="ARBA" id="ARBA00022448"/>
    </source>
</evidence>
<comment type="subunit">
    <text evidence="2 14">Heterodimer of the IorA and IorB subunits.</text>
</comment>
<feature type="binding site" evidence="15">
    <location>
        <position position="606"/>
    </location>
    <ligand>
        <name>[4Fe-4S] cluster</name>
        <dbReference type="ChEBI" id="CHEBI:49883"/>
        <label>2</label>
    </ligand>
</feature>
<dbReference type="GO" id="GO:0043805">
    <property type="term" value="F:indolepyruvate ferredoxin oxidoreductase activity"/>
    <property type="evidence" value="ECO:0007669"/>
    <property type="project" value="UniProtKB-UniRule"/>
</dbReference>
<evidence type="ECO:0000256" key="3">
    <source>
        <dbReference type="ARBA" id="ARBA00012812"/>
    </source>
</evidence>
<evidence type="ECO:0000313" key="18">
    <source>
        <dbReference type="Proteomes" id="UP000600363"/>
    </source>
</evidence>
<evidence type="ECO:0000256" key="2">
    <source>
        <dbReference type="ARBA" id="ARBA00011238"/>
    </source>
</evidence>
<dbReference type="Pfam" id="PF00037">
    <property type="entry name" value="Fer4"/>
    <property type="match status" value="1"/>
</dbReference>
<dbReference type="InterPro" id="IPR045025">
    <property type="entry name" value="HACL1-like"/>
</dbReference>
<evidence type="ECO:0000256" key="11">
    <source>
        <dbReference type="ARBA" id="ARBA00023014"/>
    </source>
</evidence>
<comment type="caution">
    <text evidence="17">The sequence shown here is derived from an EMBL/GenBank/DDBJ whole genome shotgun (WGS) entry which is preliminary data.</text>
</comment>
<keyword evidence="11 14" id="KW-0411">Iron-sulfur</keyword>
<dbReference type="SUPFAM" id="SSF52922">
    <property type="entry name" value="TK C-terminal domain-like"/>
    <property type="match status" value="1"/>
</dbReference>
<dbReference type="GO" id="GO:0046872">
    <property type="term" value="F:metal ion binding"/>
    <property type="evidence" value="ECO:0007669"/>
    <property type="project" value="UniProtKB-UniRule"/>
</dbReference>
<dbReference type="InterPro" id="IPR002880">
    <property type="entry name" value="Pyrv_Fd/Flavodoxin_OxRdtase_N"/>
</dbReference>
<dbReference type="Pfam" id="PF02775">
    <property type="entry name" value="TPP_enzyme_C"/>
    <property type="match status" value="1"/>
</dbReference>
<keyword evidence="7 14" id="KW-0479">Metal-binding</keyword>
<keyword evidence="17" id="KW-0670">Pyruvate</keyword>
<feature type="binding site" evidence="15">
    <location>
        <position position="582"/>
    </location>
    <ligand>
        <name>[4Fe-4S] cluster</name>
        <dbReference type="ChEBI" id="CHEBI:49883"/>
        <label>1</label>
    </ligand>
</feature>
<feature type="binding site" evidence="15">
    <location>
        <position position="609"/>
    </location>
    <ligand>
        <name>[4Fe-4S] cluster</name>
        <dbReference type="ChEBI" id="CHEBI:49883"/>
        <label>2</label>
    </ligand>
</feature>
<reference evidence="17" key="1">
    <citation type="journal article" date="2020" name="bioRxiv">
        <title>A rank-normalized archaeal taxonomy based on genome phylogeny resolves widespread incomplete and uneven classifications.</title>
        <authorList>
            <person name="Rinke C."/>
            <person name="Chuvochina M."/>
            <person name="Mussig A.J."/>
            <person name="Chaumeil P.-A."/>
            <person name="Waite D.W."/>
            <person name="Whitman W.B."/>
            <person name="Parks D.H."/>
            <person name="Hugenholtz P."/>
        </authorList>
    </citation>
    <scope>NUCLEOTIDE SEQUENCE</scope>
    <source>
        <strain evidence="17">UBA12518</strain>
    </source>
</reference>
<evidence type="ECO:0000256" key="12">
    <source>
        <dbReference type="ARBA" id="ARBA00030514"/>
    </source>
</evidence>
<dbReference type="GO" id="GO:0006082">
    <property type="term" value="P:organic acid metabolic process"/>
    <property type="evidence" value="ECO:0007669"/>
    <property type="project" value="UniProtKB-ARBA"/>
</dbReference>
<evidence type="ECO:0000313" key="17">
    <source>
        <dbReference type="EMBL" id="HIH70328.1"/>
    </source>
</evidence>
<keyword evidence="5 14" id="KW-0813">Transport</keyword>
<dbReference type="InterPro" id="IPR009014">
    <property type="entry name" value="Transketo_C/PFOR_II"/>
</dbReference>
<dbReference type="EC" id="1.2.7.8" evidence="3 14"/>
<dbReference type="PROSITE" id="PS00198">
    <property type="entry name" value="4FE4S_FER_1"/>
    <property type="match status" value="1"/>
</dbReference>
<dbReference type="FunFam" id="3.40.50.970:FF:000039">
    <property type="entry name" value="Indolepyruvate oxidoreductase subunit IorA"/>
    <property type="match status" value="1"/>
</dbReference>
<dbReference type="GO" id="GO:0051539">
    <property type="term" value="F:4 iron, 4 sulfur cluster binding"/>
    <property type="evidence" value="ECO:0007669"/>
    <property type="project" value="UniProtKB-UniRule"/>
</dbReference>
<feature type="binding site" evidence="15">
    <location>
        <position position="585"/>
    </location>
    <ligand>
        <name>[4Fe-4S] cluster</name>
        <dbReference type="ChEBI" id="CHEBI:49883"/>
        <label>1</label>
    </ligand>
</feature>
<evidence type="ECO:0000256" key="14">
    <source>
        <dbReference type="PIRNR" id="PIRNR006439"/>
    </source>
</evidence>
<keyword evidence="9 14" id="KW-0560">Oxidoreductase</keyword>
<dbReference type="SUPFAM" id="SSF52518">
    <property type="entry name" value="Thiamin diphosphate-binding fold (THDP-binding)"/>
    <property type="match status" value="2"/>
</dbReference>
<evidence type="ECO:0000256" key="8">
    <source>
        <dbReference type="ARBA" id="ARBA00022982"/>
    </source>
</evidence>
<name>A0A832RY18_9EURY</name>
<evidence type="ECO:0000256" key="4">
    <source>
        <dbReference type="ARBA" id="ARBA00017710"/>
    </source>
</evidence>
<keyword evidence="10 14" id="KW-0408">Iron</keyword>
<evidence type="ECO:0000256" key="6">
    <source>
        <dbReference type="ARBA" id="ARBA00022485"/>
    </source>
</evidence>
<dbReference type="AlphaFoldDB" id="A0A832RY18"/>
<feature type="domain" description="4Fe-4S ferredoxin-type" evidence="16">
    <location>
        <begin position="570"/>
        <end position="591"/>
    </location>
</feature>
<dbReference type="InterPro" id="IPR017896">
    <property type="entry name" value="4Fe4S_Fe-S-bd"/>
</dbReference>
<dbReference type="Gene3D" id="3.40.50.970">
    <property type="match status" value="2"/>
</dbReference>
<dbReference type="NCBIfam" id="TIGR03336">
    <property type="entry name" value="IOR_alpha"/>
    <property type="match status" value="1"/>
</dbReference>
<organism evidence="17 18">
    <name type="scientific">Methermicoccus shengliensis</name>
    <dbReference type="NCBI Taxonomy" id="660064"/>
    <lineage>
        <taxon>Archaea</taxon>
        <taxon>Methanobacteriati</taxon>
        <taxon>Methanobacteriota</taxon>
        <taxon>Stenosarchaea group</taxon>
        <taxon>Methanomicrobia</taxon>
        <taxon>Methanosarcinales</taxon>
        <taxon>Methermicoccaceae</taxon>
        <taxon>Methermicoccus</taxon>
    </lineage>
</organism>
<gene>
    <name evidence="17" type="primary">iorA</name>
    <name evidence="17" type="ORF">HA299_06960</name>
</gene>
<comment type="function">
    <text evidence="1 14">Catalyzes the ferredoxin-dependent oxidative decarboxylation of arylpyruvates.</text>
</comment>
<dbReference type="InterPro" id="IPR017900">
    <property type="entry name" value="4Fe4S_Fe_S_CS"/>
</dbReference>